<dbReference type="EMBL" id="MCGN01000007">
    <property type="protein sequence ID" value="ORY94696.1"/>
    <property type="molecule type" value="Genomic_DNA"/>
</dbReference>
<name>A0A1X2H808_SYNRA</name>
<dbReference type="AlphaFoldDB" id="A0A1X2H808"/>
<feature type="chain" id="PRO_5012642952" description="Secreted protein" evidence="1">
    <location>
        <begin position="20"/>
        <end position="82"/>
    </location>
</feature>
<dbReference type="InParanoid" id="A0A1X2H808"/>
<evidence type="ECO:0000313" key="2">
    <source>
        <dbReference type="EMBL" id="ORY94696.1"/>
    </source>
</evidence>
<evidence type="ECO:0000256" key="1">
    <source>
        <dbReference type="SAM" id="SignalP"/>
    </source>
</evidence>
<feature type="signal peptide" evidence="1">
    <location>
        <begin position="1"/>
        <end position="19"/>
    </location>
</feature>
<proteinExistence type="predicted"/>
<evidence type="ECO:0000313" key="3">
    <source>
        <dbReference type="Proteomes" id="UP000242180"/>
    </source>
</evidence>
<reference evidence="2 3" key="1">
    <citation type="submission" date="2016-07" db="EMBL/GenBank/DDBJ databases">
        <title>Pervasive Adenine N6-methylation of Active Genes in Fungi.</title>
        <authorList>
            <consortium name="DOE Joint Genome Institute"/>
            <person name="Mondo S.J."/>
            <person name="Dannebaum R.O."/>
            <person name="Kuo R.C."/>
            <person name="Labutti K."/>
            <person name="Haridas S."/>
            <person name="Kuo A."/>
            <person name="Salamov A."/>
            <person name="Ahrendt S.R."/>
            <person name="Lipzen A."/>
            <person name="Sullivan W."/>
            <person name="Andreopoulos W.B."/>
            <person name="Clum A."/>
            <person name="Lindquist E."/>
            <person name="Daum C."/>
            <person name="Ramamoorthy G.K."/>
            <person name="Gryganskyi A."/>
            <person name="Culley D."/>
            <person name="Magnuson J.K."/>
            <person name="James T.Y."/>
            <person name="O'Malley M.A."/>
            <person name="Stajich J.E."/>
            <person name="Spatafora J.W."/>
            <person name="Visel A."/>
            <person name="Grigoriev I.V."/>
        </authorList>
    </citation>
    <scope>NUCLEOTIDE SEQUENCE [LARGE SCALE GENOMIC DNA]</scope>
    <source>
        <strain evidence="2 3">NRRL 2496</strain>
    </source>
</reference>
<sequence>MRDITLLLILLLEPKQNLSSYASEASACHELGKTSKLFLNDNRIMEIMISAHRLHSCKSVFDVVGCNFSNMALTISFGLRSE</sequence>
<evidence type="ECO:0008006" key="4">
    <source>
        <dbReference type="Google" id="ProtNLM"/>
    </source>
</evidence>
<keyword evidence="1" id="KW-0732">Signal</keyword>
<comment type="caution">
    <text evidence="2">The sequence shown here is derived from an EMBL/GenBank/DDBJ whole genome shotgun (WGS) entry which is preliminary data.</text>
</comment>
<accession>A0A1X2H808</accession>
<dbReference type="Proteomes" id="UP000242180">
    <property type="component" value="Unassembled WGS sequence"/>
</dbReference>
<keyword evidence="3" id="KW-1185">Reference proteome</keyword>
<organism evidence="2 3">
    <name type="scientific">Syncephalastrum racemosum</name>
    <name type="common">Filamentous fungus</name>
    <dbReference type="NCBI Taxonomy" id="13706"/>
    <lineage>
        <taxon>Eukaryota</taxon>
        <taxon>Fungi</taxon>
        <taxon>Fungi incertae sedis</taxon>
        <taxon>Mucoromycota</taxon>
        <taxon>Mucoromycotina</taxon>
        <taxon>Mucoromycetes</taxon>
        <taxon>Mucorales</taxon>
        <taxon>Syncephalastraceae</taxon>
        <taxon>Syncephalastrum</taxon>
    </lineage>
</organism>
<gene>
    <name evidence="2" type="ORF">BCR43DRAFT_494454</name>
</gene>
<protein>
    <recommendedName>
        <fullName evidence="4">Secreted protein</fullName>
    </recommendedName>
</protein>